<reference evidence="3 4" key="1">
    <citation type="submission" date="2020-08" db="EMBL/GenBank/DDBJ databases">
        <title>Genomic Encyclopedia of Type Strains, Phase IV (KMG-IV): sequencing the most valuable type-strain genomes for metagenomic binning, comparative biology and taxonomic classification.</title>
        <authorList>
            <person name="Goeker M."/>
        </authorList>
    </citation>
    <scope>NUCLEOTIDE SEQUENCE [LARGE SCALE GENOMIC DNA]</scope>
    <source>
        <strain evidence="3 4">DSM 45385</strain>
    </source>
</reference>
<dbReference type="Pfam" id="PF13560">
    <property type="entry name" value="HTH_31"/>
    <property type="match status" value="1"/>
</dbReference>
<dbReference type="Gene3D" id="3.40.50.300">
    <property type="entry name" value="P-loop containing nucleotide triphosphate hydrolases"/>
    <property type="match status" value="1"/>
</dbReference>
<proteinExistence type="predicted"/>
<dbReference type="SUPFAM" id="SSF48452">
    <property type="entry name" value="TPR-like"/>
    <property type="match status" value="2"/>
</dbReference>
<sequence>MLQSWKKRSGRSYQALGRRLELSHSTVHRFCTGKQLPQDAALVERLATALGADRQEVEILRGVWRLAREVPQHKPEPAPEELPHDDLPRDIADFTGRAEELGTLLKAGGTPSGVWTVDGMAGVGKTTLVLHAAHQLKEGYPDGRIFLDLLGHTSGVAPMAASDALKALLSAAGVPEDGIPAEAGRRASLWRSALARRRMLIVLDNAVDAEQVMPLLPGATPSLMMITSRARLVDLDGTGTITLGELSAEDALAMFMKIADAGPPADLGDAEETVRLCGYLPLAIRIVTARLRHRLTWTPGHLNEKLRQEHRRLAELQAGSRSVIAAFATSYGKLGGPARRMFRLLGQIPGVDVDLAGAAALTGQPVEAAEPLLEQLIQAHLLQRPSADRYRFHDLVRDYARAVLAEQEPREQRQAALGRIVEHYLRVADHAAGLIEPSRRPNARSGPAAVPALHLADRQEAICWIERELPNLIAAIESAAAAGLLVHTWQLARSLWHFFLLRGDPRDWIHTHRLALSAVQQLGDREGEAETLKNLGVAYWLSDDREGAISLHHQALVLDCWNGDPVGQAKTLTHLGYIHHRAGEYAVAADHFLLAVMLYREVDDPVGGNRGLSGLGDSLRRLGRPERAMPYLLEALSLSRSTADPWGEIQARTGVALAHLEAGEAGLACRHLVRALELSRLLGDRLSESTVRTALGATWLEVGDAGMARRHFTRALTLSRQSGDRWGQTEASAGLKAARTRQQ</sequence>
<feature type="domain" description="NB-ARC" evidence="2">
    <location>
        <begin position="104"/>
        <end position="259"/>
    </location>
</feature>
<dbReference type="Pfam" id="PF00931">
    <property type="entry name" value="NB-ARC"/>
    <property type="match status" value="1"/>
</dbReference>
<dbReference type="Pfam" id="PF13176">
    <property type="entry name" value="TPR_7"/>
    <property type="match status" value="1"/>
</dbReference>
<dbReference type="GO" id="GO:0043531">
    <property type="term" value="F:ADP binding"/>
    <property type="evidence" value="ECO:0007669"/>
    <property type="project" value="InterPro"/>
</dbReference>
<dbReference type="PANTHER" id="PTHR47691:SF3">
    <property type="entry name" value="HTH-TYPE TRANSCRIPTIONAL REGULATOR RV0890C-RELATED"/>
    <property type="match status" value="1"/>
</dbReference>
<dbReference type="InterPro" id="IPR010982">
    <property type="entry name" value="Lambda_DNA-bd_dom_sf"/>
</dbReference>
<dbReference type="SMART" id="SM00028">
    <property type="entry name" value="TPR"/>
    <property type="match status" value="5"/>
</dbReference>
<dbReference type="InterPro" id="IPR027417">
    <property type="entry name" value="P-loop_NTPase"/>
</dbReference>
<dbReference type="AlphaFoldDB" id="A0A7W8AE69"/>
<dbReference type="InterPro" id="IPR018247">
    <property type="entry name" value="EF_Hand_1_Ca_BS"/>
</dbReference>
<dbReference type="InterPro" id="IPR019734">
    <property type="entry name" value="TPR_rpt"/>
</dbReference>
<dbReference type="Pfam" id="PF13181">
    <property type="entry name" value="TPR_8"/>
    <property type="match status" value="1"/>
</dbReference>
<dbReference type="InterPro" id="IPR002182">
    <property type="entry name" value="NB-ARC"/>
</dbReference>
<evidence type="ECO:0000313" key="4">
    <source>
        <dbReference type="Proteomes" id="UP000568380"/>
    </source>
</evidence>
<dbReference type="InterPro" id="IPR011990">
    <property type="entry name" value="TPR-like_helical_dom_sf"/>
</dbReference>
<dbReference type="SUPFAM" id="SSF47413">
    <property type="entry name" value="lambda repressor-like DNA-binding domains"/>
    <property type="match status" value="1"/>
</dbReference>
<dbReference type="RefSeq" id="WP_184975100.1">
    <property type="nucleotide sequence ID" value="NZ_JACHIN010000025.1"/>
</dbReference>
<dbReference type="Proteomes" id="UP000568380">
    <property type="component" value="Unassembled WGS sequence"/>
</dbReference>
<evidence type="ECO:0000256" key="1">
    <source>
        <dbReference type="SAM" id="MobiDB-lite"/>
    </source>
</evidence>
<dbReference type="GO" id="GO:0003677">
    <property type="term" value="F:DNA binding"/>
    <property type="evidence" value="ECO:0007669"/>
    <property type="project" value="InterPro"/>
</dbReference>
<dbReference type="SUPFAM" id="SSF52540">
    <property type="entry name" value="P-loop containing nucleoside triphosphate hydrolases"/>
    <property type="match status" value="1"/>
</dbReference>
<keyword evidence="4" id="KW-1185">Reference proteome</keyword>
<gene>
    <name evidence="3" type="ORF">HNR40_010202</name>
</gene>
<accession>A0A7W8AE69</accession>
<protein>
    <submittedName>
        <fullName evidence="3">Tetratricopeptide (TPR) repeat protein/transcriptional regulator with XRE-family HTH domain</fullName>
    </submittedName>
</protein>
<dbReference type="PANTHER" id="PTHR47691">
    <property type="entry name" value="REGULATOR-RELATED"/>
    <property type="match status" value="1"/>
</dbReference>
<dbReference type="Gene3D" id="1.25.40.10">
    <property type="entry name" value="Tetratricopeptide repeat domain"/>
    <property type="match status" value="1"/>
</dbReference>
<feature type="region of interest" description="Disordered" evidence="1">
    <location>
        <begin position="723"/>
        <end position="743"/>
    </location>
</feature>
<dbReference type="PRINTS" id="PR00364">
    <property type="entry name" value="DISEASERSIST"/>
</dbReference>
<organism evidence="3 4">
    <name type="scientific">Nonomuraea endophytica</name>
    <dbReference type="NCBI Taxonomy" id="714136"/>
    <lineage>
        <taxon>Bacteria</taxon>
        <taxon>Bacillati</taxon>
        <taxon>Actinomycetota</taxon>
        <taxon>Actinomycetes</taxon>
        <taxon>Streptosporangiales</taxon>
        <taxon>Streptosporangiaceae</taxon>
        <taxon>Nonomuraea</taxon>
    </lineage>
</organism>
<dbReference type="EMBL" id="JACHIN010000025">
    <property type="protein sequence ID" value="MBB5084691.1"/>
    <property type="molecule type" value="Genomic_DNA"/>
</dbReference>
<name>A0A7W8AE69_9ACTN</name>
<comment type="caution">
    <text evidence="3">The sequence shown here is derived from an EMBL/GenBank/DDBJ whole genome shotgun (WGS) entry which is preliminary data.</text>
</comment>
<dbReference type="PROSITE" id="PS00018">
    <property type="entry name" value="EF_HAND_1"/>
    <property type="match status" value="1"/>
</dbReference>
<evidence type="ECO:0000313" key="3">
    <source>
        <dbReference type="EMBL" id="MBB5084691.1"/>
    </source>
</evidence>
<evidence type="ECO:0000259" key="2">
    <source>
        <dbReference type="Pfam" id="PF00931"/>
    </source>
</evidence>